<feature type="domain" description="Cadherin" evidence="13">
    <location>
        <begin position="1482"/>
        <end position="1591"/>
    </location>
</feature>
<evidence type="ECO:0000256" key="9">
    <source>
        <dbReference type="SAM" id="MobiDB-lite"/>
    </source>
</evidence>
<feature type="compositionally biased region" description="Polar residues" evidence="9">
    <location>
        <begin position="1872"/>
        <end position="1884"/>
    </location>
</feature>
<evidence type="ECO:0000256" key="2">
    <source>
        <dbReference type="ARBA" id="ARBA00022692"/>
    </source>
</evidence>
<dbReference type="InterPro" id="IPR002126">
    <property type="entry name" value="Cadherin-like_dom"/>
</dbReference>
<dbReference type="GO" id="GO:0007156">
    <property type="term" value="P:homophilic cell adhesion via plasma membrane adhesion molecules"/>
    <property type="evidence" value="ECO:0007669"/>
    <property type="project" value="InterPro"/>
</dbReference>
<keyword evidence="3" id="KW-0677">Repeat</keyword>
<dbReference type="PROSITE" id="PS00232">
    <property type="entry name" value="CADHERIN_1"/>
    <property type="match status" value="5"/>
</dbReference>
<feature type="domain" description="Cadherin" evidence="13">
    <location>
        <begin position="778"/>
        <end position="881"/>
    </location>
</feature>
<dbReference type="InterPro" id="IPR015919">
    <property type="entry name" value="Cadherin-like_sf"/>
</dbReference>
<feature type="domain" description="Cadherin" evidence="13">
    <location>
        <begin position="962"/>
        <end position="1084"/>
    </location>
</feature>
<feature type="domain" description="Cadherin" evidence="13">
    <location>
        <begin position="351"/>
        <end position="462"/>
    </location>
</feature>
<dbReference type="InterPro" id="IPR050174">
    <property type="entry name" value="Protocadherin/Cadherin-CA"/>
</dbReference>
<sequence>MLLKQLLLTFTISIGLASSACFDNGDKEIQGGCYKFVPQKLTWNDARNWCHYQNPVTASYLAYVPNQFTSNFLASYARSAFGTDDGNFWIGLSRSSNGSWTWDNGFPVGFTNFGPQNGQNYGAESIVNAKWNAYGSSDKFFFVCSYDPAAPPTFPPPQSTTTSSPVAVSTQAVPTTTVLLNATESTWSSTTIDDIWSDWSDCGVYTCGPYDNSLICAAPLTLPPQQSTTYAPIAVSTHAVPTTSDSASHLLIEPSFLLVEEDWPVGTHLPVTLCPKNVKILSGDPSNYFKVVKINETCSTLQLNLALDADKENADGLRGQSFSLVIAGPKKSRATLEVQVVDVNDNAPIFTNTPSTFEISENAEIGTELFKISTLDPDTGISGISRFSIEGDENFRLDKRKCSNGKCSTLLRLAKTLDFESKPIHTFNITAKDGDPHSNRTHTVAHTVTVHVKNENDEPPKFVTDLSQTFQVPKSLKSGDTVTRIEAIDVENSDGDVRIELAENPNFQVDSKSGALILKALPTTDDVITLKITAMSSKNQKSKEAEIRLKLGDEKGAEPKIESQEKASGELCEFPIYEAYLIQGTGQFSTPLKIKTLKSVVEEKPRLIGGSESFDLEILDDFHVELKILNSETIAAQSLDNAQLLVKSPFGQCRIVLRSLAPPTLTPKQASPPPKPSSPPKFEKTEYQFQVVENREPTVLGEVKVVADGPVTFELLGENAAKFEISKSGEIQNLEKIDREEVEKFELVVKATDQNGASTKSQLTIHVKDENDNSPIFEKDHYLITVDEGKSEKLKISATDSDSGKNGQIVYSIDQKIDDLPIDISPDGMLFIGAIDREAMGNSKNEVNLTVTASDSGEPRRSSSVVVTIRVKDINDNAPIFSNSRYSIPLDANIFPGGIIGRLQATDSDATSPNNYVTYTSENPQFKVSDSGEIVFIGPGILEKNVNLEFNVTASDGGDPTNQAVAQVVLNEHRAMKSIENELTTQINSNDTGGEKSEIKWLNAGMPGYTYEIIRASADGFSDSEVATWISIDAKSGRIHTIKKVDPSKVKQIKLHISMRKGKREVPVELIINVMDTDDITPVYSNPTVPRKFTSSESVTVGTIVGDMAVGGVKEGDELKYNLKIVSGPKGKLQIDRYGLLRVVKPLDFESEKLIKGTVEALVLKNSKSAVAPFQLTIQDANDNRPIFKNSSVFTVSIYENSVLGTVLDLPYPLATDRDSSNNSTIRLVAPLDFETQRVHSLSIKCVDNQGRDPHHEVFASVTVTVIDVNDNPPVIHNTDLTHLSIEEDAQIGQVVTVLVISDSDEGGVQNTEIDVNSTLFHVDHEKKLIVQSPLKGHAGQRICSTVTARDPGGLTATSPYCVTVYPAKNTHHNPLVVLPKQNSIHYFDENIVYEELLKVKVLEEEGERENVTFRLDEMFKKDWQMFTIGETNGSLRARQPFDFEKKTVHEIKILACRVDNCTSTHLFISVNDRNDNCPMFPKQDVRLTVLENEKGKRQVGRIPAALDSDFHSDNTKVCYTTDTPIFFFADPTLPILFTNSSFDREHKKQHQITITAYDCHLSCRDPHKPINGTIVALIDVIDVNDNFPKFSEKIYTTTIVQGHVTAGSHVLTVQATDLDEELEGLKYSIRGFVRSPSQSFTPSESPITIDKSSGEITANELLKDSSYSFTVVVTDGAGHEDTASVMISVVTYAQQTELVFDAPFELVIKNEKKIAENLSNATGLQTIVDKCRQNSNFTLMLVHFMDRDGQFVNVDRAVNLLMTSSADSRRELRSVYGLREAFPPVPIPSRVPQYILIAVLLFFAISIFSMCIWCRQRNNYERKLRHISAQASTVHTVTLGRGGKHGSNPAYGEIPIVTRHHPPPAPPPPTSSGASVNLQSTEL</sequence>
<dbReference type="CDD" id="cd11304">
    <property type="entry name" value="Cadherin_repeat"/>
    <property type="match status" value="11"/>
</dbReference>
<evidence type="ECO:0000259" key="13">
    <source>
        <dbReference type="PROSITE" id="PS50268"/>
    </source>
</evidence>
<dbReference type="PROSITE" id="PS50041">
    <property type="entry name" value="C_TYPE_LECTIN_2"/>
    <property type="match status" value="1"/>
</dbReference>
<dbReference type="SMART" id="SM00034">
    <property type="entry name" value="CLECT"/>
    <property type="match status" value="1"/>
</dbReference>
<dbReference type="EMBL" id="WUAV01000004">
    <property type="protein sequence ID" value="KAF1759889.1"/>
    <property type="molecule type" value="Genomic_DNA"/>
</dbReference>
<feature type="domain" description="Cadherin" evidence="13">
    <location>
        <begin position="683"/>
        <end position="777"/>
    </location>
</feature>
<proteinExistence type="predicted"/>
<feature type="domain" description="Cadherin" evidence="13">
    <location>
        <begin position="1155"/>
        <end position="1276"/>
    </location>
</feature>
<evidence type="ECO:0000256" key="7">
    <source>
        <dbReference type="ARBA" id="ARBA00023180"/>
    </source>
</evidence>
<dbReference type="PANTHER" id="PTHR24028:SF328">
    <property type="entry name" value="CADHERIN-3"/>
    <property type="match status" value="1"/>
</dbReference>
<evidence type="ECO:0000256" key="8">
    <source>
        <dbReference type="PROSITE-ProRule" id="PRU00043"/>
    </source>
</evidence>
<gene>
    <name evidence="14" type="ORF">GCK72_016356</name>
</gene>
<dbReference type="GO" id="GO:0005509">
    <property type="term" value="F:calcium ion binding"/>
    <property type="evidence" value="ECO:0007669"/>
    <property type="project" value="UniProtKB-UniRule"/>
</dbReference>
<feature type="chain" id="PRO_5025390548" evidence="11">
    <location>
        <begin position="20"/>
        <end position="1884"/>
    </location>
</feature>
<dbReference type="PRINTS" id="PR00205">
    <property type="entry name" value="CADHERIN"/>
</dbReference>
<organism evidence="14 15">
    <name type="scientific">Caenorhabditis remanei</name>
    <name type="common">Caenorhabditis vulgaris</name>
    <dbReference type="NCBI Taxonomy" id="31234"/>
    <lineage>
        <taxon>Eukaryota</taxon>
        <taxon>Metazoa</taxon>
        <taxon>Ecdysozoa</taxon>
        <taxon>Nematoda</taxon>
        <taxon>Chromadorea</taxon>
        <taxon>Rhabditida</taxon>
        <taxon>Rhabditina</taxon>
        <taxon>Rhabditomorpha</taxon>
        <taxon>Rhabditoidea</taxon>
        <taxon>Rhabditidae</taxon>
        <taxon>Peloderinae</taxon>
        <taxon>Caenorhabditis</taxon>
    </lineage>
</organism>
<evidence type="ECO:0000313" key="15">
    <source>
        <dbReference type="Proteomes" id="UP000483820"/>
    </source>
</evidence>
<dbReference type="Gene3D" id="3.10.100.10">
    <property type="entry name" value="Mannose-Binding Protein A, subunit A"/>
    <property type="match status" value="1"/>
</dbReference>
<dbReference type="Pfam" id="PF00059">
    <property type="entry name" value="Lectin_C"/>
    <property type="match status" value="1"/>
</dbReference>
<evidence type="ECO:0000256" key="4">
    <source>
        <dbReference type="ARBA" id="ARBA00022837"/>
    </source>
</evidence>
<dbReference type="InterPro" id="IPR020894">
    <property type="entry name" value="Cadherin_CS"/>
</dbReference>
<dbReference type="RefSeq" id="XP_053586230.1">
    <property type="nucleotide sequence ID" value="XM_053731458.1"/>
</dbReference>
<dbReference type="SUPFAM" id="SSF56436">
    <property type="entry name" value="C-type lectin-like"/>
    <property type="match status" value="1"/>
</dbReference>
<feature type="domain" description="C-type lectin" evidence="12">
    <location>
        <begin position="29"/>
        <end position="145"/>
    </location>
</feature>
<dbReference type="SMART" id="SM00112">
    <property type="entry name" value="CA"/>
    <property type="match status" value="11"/>
</dbReference>
<evidence type="ECO:0000256" key="10">
    <source>
        <dbReference type="SAM" id="Phobius"/>
    </source>
</evidence>
<dbReference type="KEGG" id="crq:GCK72_016356"/>
<dbReference type="PANTHER" id="PTHR24028">
    <property type="entry name" value="CADHERIN-87A"/>
    <property type="match status" value="1"/>
</dbReference>
<feature type="domain" description="Cadherin" evidence="13">
    <location>
        <begin position="279"/>
        <end position="350"/>
    </location>
</feature>
<dbReference type="GO" id="GO:0005886">
    <property type="term" value="C:plasma membrane"/>
    <property type="evidence" value="ECO:0007669"/>
    <property type="project" value="InterPro"/>
</dbReference>
<dbReference type="CDD" id="cd00037">
    <property type="entry name" value="CLECT"/>
    <property type="match status" value="1"/>
</dbReference>
<reference evidence="14 15" key="1">
    <citation type="submission" date="2019-12" db="EMBL/GenBank/DDBJ databases">
        <title>Chromosome-level assembly of the Caenorhabditis remanei genome.</title>
        <authorList>
            <person name="Teterina A.A."/>
            <person name="Willis J.H."/>
            <person name="Phillips P.C."/>
        </authorList>
    </citation>
    <scope>NUCLEOTIDE SEQUENCE [LARGE SCALE GENOMIC DNA]</scope>
    <source>
        <strain evidence="14 15">PX506</strain>
        <tissue evidence="14">Whole organism</tissue>
    </source>
</reference>
<keyword evidence="5 10" id="KW-1133">Transmembrane helix</keyword>
<dbReference type="PROSITE" id="PS51257">
    <property type="entry name" value="PROKAR_LIPOPROTEIN"/>
    <property type="match status" value="1"/>
</dbReference>
<keyword evidence="7" id="KW-0325">Glycoprotein</keyword>
<name>A0A6A5GYW6_CAERE</name>
<evidence type="ECO:0000256" key="6">
    <source>
        <dbReference type="ARBA" id="ARBA00023136"/>
    </source>
</evidence>
<evidence type="ECO:0000256" key="1">
    <source>
        <dbReference type="ARBA" id="ARBA00004167"/>
    </source>
</evidence>
<evidence type="ECO:0000256" key="3">
    <source>
        <dbReference type="ARBA" id="ARBA00022737"/>
    </source>
</evidence>
<accession>A0A6A5GYW6</accession>
<evidence type="ECO:0000313" key="14">
    <source>
        <dbReference type="EMBL" id="KAF1759889.1"/>
    </source>
</evidence>
<keyword evidence="2 10" id="KW-0812">Transmembrane</keyword>
<evidence type="ECO:0000259" key="12">
    <source>
        <dbReference type="PROSITE" id="PS50041"/>
    </source>
</evidence>
<feature type="region of interest" description="Disordered" evidence="9">
    <location>
        <begin position="1858"/>
        <end position="1884"/>
    </location>
</feature>
<evidence type="ECO:0000256" key="5">
    <source>
        <dbReference type="ARBA" id="ARBA00022989"/>
    </source>
</evidence>
<dbReference type="SUPFAM" id="SSF49313">
    <property type="entry name" value="Cadherin-like"/>
    <property type="match status" value="11"/>
</dbReference>
<dbReference type="PROSITE" id="PS50268">
    <property type="entry name" value="CADHERIN_2"/>
    <property type="match status" value="9"/>
</dbReference>
<keyword evidence="11" id="KW-0732">Signal</keyword>
<feature type="domain" description="Cadherin" evidence="13">
    <location>
        <begin position="1397"/>
        <end position="1481"/>
    </location>
</feature>
<feature type="transmembrane region" description="Helical" evidence="10">
    <location>
        <begin position="1795"/>
        <end position="1815"/>
    </location>
</feature>
<dbReference type="InterPro" id="IPR016187">
    <property type="entry name" value="CTDL_fold"/>
</dbReference>
<dbReference type="Proteomes" id="UP000483820">
    <property type="component" value="Chromosome IV"/>
</dbReference>
<feature type="domain" description="Cadherin" evidence="13">
    <location>
        <begin position="1608"/>
        <end position="1706"/>
    </location>
</feature>
<dbReference type="CTD" id="9808373"/>
<keyword evidence="4 8" id="KW-0106">Calcium</keyword>
<comment type="caution">
    <text evidence="14">The sequence shown here is derived from an EMBL/GenBank/DDBJ whole genome shotgun (WGS) entry which is preliminary data.</text>
</comment>
<dbReference type="InterPro" id="IPR016186">
    <property type="entry name" value="C-type_lectin-like/link_sf"/>
</dbReference>
<keyword evidence="6 10" id="KW-0472">Membrane</keyword>
<feature type="signal peptide" evidence="11">
    <location>
        <begin position="1"/>
        <end position="19"/>
    </location>
</feature>
<comment type="subcellular location">
    <subcellularLocation>
        <location evidence="1">Membrane</location>
        <topology evidence="1">Single-pass membrane protein</topology>
    </subcellularLocation>
</comment>
<dbReference type="InterPro" id="IPR001304">
    <property type="entry name" value="C-type_lectin-like"/>
</dbReference>
<protein>
    <submittedName>
        <fullName evidence="14">Uncharacterized protein</fullName>
    </submittedName>
</protein>
<evidence type="ECO:0000256" key="11">
    <source>
        <dbReference type="SAM" id="SignalP"/>
    </source>
</evidence>
<dbReference type="GeneID" id="9808373"/>
<dbReference type="Pfam" id="PF00028">
    <property type="entry name" value="Cadherin"/>
    <property type="match status" value="3"/>
</dbReference>
<dbReference type="Gene3D" id="2.60.40.60">
    <property type="entry name" value="Cadherins"/>
    <property type="match status" value="14"/>
</dbReference>